<proteinExistence type="predicted"/>
<evidence type="ECO:0000313" key="2">
    <source>
        <dbReference type="WBParaSite" id="MBELARI_LOCUS9876"/>
    </source>
</evidence>
<dbReference type="WBParaSite" id="MBELARI_LOCUS9876">
    <property type="protein sequence ID" value="MBELARI_LOCUS9876"/>
    <property type="gene ID" value="MBELARI_LOCUS9876"/>
</dbReference>
<organism evidence="1 2">
    <name type="scientific">Mesorhabditis belari</name>
    <dbReference type="NCBI Taxonomy" id="2138241"/>
    <lineage>
        <taxon>Eukaryota</taxon>
        <taxon>Metazoa</taxon>
        <taxon>Ecdysozoa</taxon>
        <taxon>Nematoda</taxon>
        <taxon>Chromadorea</taxon>
        <taxon>Rhabditida</taxon>
        <taxon>Rhabditina</taxon>
        <taxon>Rhabditomorpha</taxon>
        <taxon>Rhabditoidea</taxon>
        <taxon>Rhabditidae</taxon>
        <taxon>Mesorhabditinae</taxon>
        <taxon>Mesorhabditis</taxon>
    </lineage>
</organism>
<keyword evidence="1" id="KW-1185">Reference proteome</keyword>
<sequence length="77" mass="8879">MKELRSKHGHFLYALTEIGIYGENGFLFHHGFPREMTDFHKDRLKQHGIIIEGKNAIQKKNAPCLRTIGNLFGKITD</sequence>
<evidence type="ECO:0000313" key="1">
    <source>
        <dbReference type="Proteomes" id="UP000887575"/>
    </source>
</evidence>
<dbReference type="AlphaFoldDB" id="A0AAF3FV82"/>
<dbReference type="Proteomes" id="UP000887575">
    <property type="component" value="Unassembled WGS sequence"/>
</dbReference>
<reference evidence="2" key="1">
    <citation type="submission" date="2024-02" db="UniProtKB">
        <authorList>
            <consortium name="WormBaseParasite"/>
        </authorList>
    </citation>
    <scope>IDENTIFICATION</scope>
</reference>
<protein>
    <submittedName>
        <fullName evidence="2">Uncharacterized protein</fullName>
    </submittedName>
</protein>
<name>A0AAF3FV82_9BILA</name>
<accession>A0AAF3FV82</accession>